<gene>
    <name evidence="1" type="ORF">SMSRO_SF019630</name>
</gene>
<name>A0A2P6FF43_9MOLU</name>
<dbReference type="Proteomes" id="UP000031565">
    <property type="component" value="Unassembled WGS sequence"/>
</dbReference>
<accession>A0A2P6FF43</accession>
<evidence type="ECO:0000313" key="2">
    <source>
        <dbReference type="Proteomes" id="UP000031565"/>
    </source>
</evidence>
<evidence type="ECO:0000313" key="1">
    <source>
        <dbReference type="EMBL" id="PQM32070.1"/>
    </source>
</evidence>
<dbReference type="EMBL" id="JTLV02000001">
    <property type="protein sequence ID" value="PQM32070.1"/>
    <property type="molecule type" value="Genomic_DNA"/>
</dbReference>
<organism evidence="1 2">
    <name type="scientific">Spiroplasma poulsonii</name>
    <dbReference type="NCBI Taxonomy" id="2138"/>
    <lineage>
        <taxon>Bacteria</taxon>
        <taxon>Bacillati</taxon>
        <taxon>Mycoplasmatota</taxon>
        <taxon>Mollicutes</taxon>
        <taxon>Entomoplasmatales</taxon>
        <taxon>Spiroplasmataceae</taxon>
        <taxon>Spiroplasma</taxon>
    </lineage>
</organism>
<dbReference type="RefSeq" id="WP_105629007.1">
    <property type="nucleotide sequence ID" value="NZ_CM020866.1"/>
</dbReference>
<sequence length="316" mass="36165">MIWDFTKDSKPLDDIFKTTVKTYITSQKKFQDINITYNDTALIEKEQNGVLTLENKGYDGLTERTKPVNVLLQKWIGDKMNNGVGWDDIDSVQPNDFVDFYKKNVGPIFNVDETLGLNLGAFKISLNYFNIYGLRLSGNITNKDNEDATITVNLSQGAINKKLASWGKIIIQFIKYARGGTFSGKIVELRVPNKIFKKVLEQNRKDGLKSVIAFLVKDFKVSEEANDLEDLDLFNIKLHSALGNPKGEQNWNNDLTWTAEVWTKWAVMFTFGESFDNGLYYSFASKQVVGDYRNDVDLYISPRWNGKGFLDKFYVE</sequence>
<dbReference type="OrthoDB" id="390984at2"/>
<protein>
    <submittedName>
        <fullName evidence="1">Uncharacterized protein</fullName>
    </submittedName>
</protein>
<comment type="caution">
    <text evidence="1">The sequence shown here is derived from an EMBL/GenBank/DDBJ whole genome shotgun (WGS) entry which is preliminary data.</text>
</comment>
<proteinExistence type="predicted"/>
<keyword evidence="2" id="KW-1185">Reference proteome</keyword>
<reference evidence="1 2" key="1">
    <citation type="journal article" date="2015" name="MBio">
        <title>Genome sequence of the Drosophila melanogaster male-killing Spiroplasma strain MSRO endosymbiont.</title>
        <authorList>
            <person name="Paredes J.C."/>
            <person name="Herren J.K."/>
            <person name="Schupfer F."/>
            <person name="Marin R."/>
            <person name="Claverol S."/>
            <person name="Kuo C.H."/>
            <person name="Lemaitre B."/>
            <person name="Beven L."/>
        </authorList>
    </citation>
    <scope>NUCLEOTIDE SEQUENCE [LARGE SCALE GENOMIC DNA]</scope>
    <source>
        <strain evidence="1 2">MSRO</strain>
    </source>
</reference>
<dbReference type="AlphaFoldDB" id="A0A2P6FF43"/>